<accession>B6HU89</accession>
<dbReference type="AlphaFoldDB" id="B6HU89"/>
<dbReference type="VEuPathDB" id="FungiDB:PCH_Pc22g22520"/>
<dbReference type="EMBL" id="AM920437">
    <property type="protein sequence ID" value="CAP99540.1"/>
    <property type="molecule type" value="Genomic_DNA"/>
</dbReference>
<keyword evidence="2" id="KW-1185">Reference proteome</keyword>
<reference evidence="1 2" key="1">
    <citation type="journal article" date="2008" name="Nat. Biotechnol.">
        <title>Genome sequencing and analysis of the filamentous fungus Penicillium chrysogenum.</title>
        <authorList>
            <person name="van den Berg M.A."/>
            <person name="Albang R."/>
            <person name="Albermann K."/>
            <person name="Badger J.H."/>
            <person name="Daran J.-M."/>
            <person name="Driessen A.J.M."/>
            <person name="Garcia-Estrada C."/>
            <person name="Fedorova N.D."/>
            <person name="Harris D.M."/>
            <person name="Heijne W.H.M."/>
            <person name="Joardar V.S."/>
            <person name="Kiel J.A.K.W."/>
            <person name="Kovalchuk A."/>
            <person name="Martin J.F."/>
            <person name="Nierman W.C."/>
            <person name="Nijland J.G."/>
            <person name="Pronk J.T."/>
            <person name="Roubos J.A."/>
            <person name="van der Klei I.J."/>
            <person name="van Peij N.N.M.E."/>
            <person name="Veenhuis M."/>
            <person name="von Doehren H."/>
            <person name="Wagner C."/>
            <person name="Wortman J.R."/>
            <person name="Bovenberg R.A.L."/>
        </authorList>
    </citation>
    <scope>NUCLEOTIDE SEQUENCE [LARGE SCALE GENOMIC DNA]</scope>
    <source>
        <strain evidence="2">ATCC 28089 / DSM 1075 / NRRL 1951 / Wisconsin 54-1255</strain>
    </source>
</reference>
<name>B6HU89_PENRW</name>
<evidence type="ECO:0000313" key="1">
    <source>
        <dbReference type="EMBL" id="CAP99540.1"/>
    </source>
</evidence>
<dbReference type="Proteomes" id="UP000000724">
    <property type="component" value="Contig Pc00c22"/>
</dbReference>
<dbReference type="HOGENOM" id="CLU_2038832_0_0_1"/>
<protein>
    <submittedName>
        <fullName evidence="1">Uncharacterized protein</fullName>
    </submittedName>
</protein>
<evidence type="ECO:0000313" key="2">
    <source>
        <dbReference type="Proteomes" id="UP000000724"/>
    </source>
</evidence>
<proteinExistence type="predicted"/>
<organism evidence="1 2">
    <name type="scientific">Penicillium rubens (strain ATCC 28089 / DSM 1075 / NRRL 1951 / Wisconsin 54-1255)</name>
    <name type="common">Penicillium chrysogenum</name>
    <dbReference type="NCBI Taxonomy" id="500485"/>
    <lineage>
        <taxon>Eukaryota</taxon>
        <taxon>Fungi</taxon>
        <taxon>Dikarya</taxon>
        <taxon>Ascomycota</taxon>
        <taxon>Pezizomycotina</taxon>
        <taxon>Eurotiomycetes</taxon>
        <taxon>Eurotiomycetidae</taxon>
        <taxon>Eurotiales</taxon>
        <taxon>Aspergillaceae</taxon>
        <taxon>Penicillium</taxon>
        <taxon>Penicillium chrysogenum species complex</taxon>
    </lineage>
</organism>
<sequence length="121" mass="13156">MEQAKVILQVKMLETEITGNESGSQLELIRGPIRFKVPWFPRGDDSSGLSGADDLPQIICPSYNPTVYQQITTTVALEGVLYGHALARWCYAAAGKSDIFGRWAAGSGTLYSLKAHGRLTP</sequence>
<gene>
    <name evidence="1" type="ORF">Pc22g22520</name>
    <name evidence="1" type="ORF">PCH_Pc22g22520</name>
</gene>